<proteinExistence type="predicted"/>
<dbReference type="KEGG" id="eff:skT53_05930"/>
<organism evidence="6 7">
    <name type="scientific">Effusibacillus dendaii</name>
    <dbReference type="NCBI Taxonomy" id="2743772"/>
    <lineage>
        <taxon>Bacteria</taxon>
        <taxon>Bacillati</taxon>
        <taxon>Bacillota</taxon>
        <taxon>Bacilli</taxon>
        <taxon>Bacillales</taxon>
        <taxon>Alicyclobacillaceae</taxon>
        <taxon>Effusibacillus</taxon>
    </lineage>
</organism>
<evidence type="ECO:0000256" key="3">
    <source>
        <dbReference type="ARBA" id="ARBA00023015"/>
    </source>
</evidence>
<dbReference type="GO" id="GO:0043565">
    <property type="term" value="F:sequence-specific DNA binding"/>
    <property type="evidence" value="ECO:0007669"/>
    <property type="project" value="InterPro"/>
</dbReference>
<dbReference type="InterPro" id="IPR002078">
    <property type="entry name" value="Sigma_54_int"/>
</dbReference>
<keyword evidence="7" id="KW-1185">Reference proteome</keyword>
<dbReference type="GO" id="GO:0005524">
    <property type="term" value="F:ATP binding"/>
    <property type="evidence" value="ECO:0007669"/>
    <property type="project" value="UniProtKB-KW"/>
</dbReference>
<dbReference type="Gene3D" id="3.30.450.40">
    <property type="match status" value="1"/>
</dbReference>
<dbReference type="InterPro" id="IPR027417">
    <property type="entry name" value="P-loop_NTPase"/>
</dbReference>
<gene>
    <name evidence="6" type="ORF">skT53_05930</name>
</gene>
<keyword evidence="4" id="KW-0804">Transcription</keyword>
<dbReference type="AlphaFoldDB" id="A0A7I8D629"/>
<dbReference type="InterPro" id="IPR009057">
    <property type="entry name" value="Homeodomain-like_sf"/>
</dbReference>
<evidence type="ECO:0000313" key="6">
    <source>
        <dbReference type="EMBL" id="BCJ85608.1"/>
    </source>
</evidence>
<dbReference type="PANTHER" id="PTHR32071:SF57">
    <property type="entry name" value="C4-DICARBOXYLATE TRANSPORT TRANSCRIPTIONAL REGULATORY PROTEIN DCTD"/>
    <property type="match status" value="1"/>
</dbReference>
<dbReference type="PANTHER" id="PTHR32071">
    <property type="entry name" value="TRANSCRIPTIONAL REGULATORY PROTEIN"/>
    <property type="match status" value="1"/>
</dbReference>
<dbReference type="InterPro" id="IPR058031">
    <property type="entry name" value="AAA_lid_NorR"/>
</dbReference>
<evidence type="ECO:0000256" key="1">
    <source>
        <dbReference type="ARBA" id="ARBA00022741"/>
    </source>
</evidence>
<dbReference type="InterPro" id="IPR025662">
    <property type="entry name" value="Sigma_54_int_dom_ATP-bd_1"/>
</dbReference>
<dbReference type="Pfam" id="PF25601">
    <property type="entry name" value="AAA_lid_14"/>
    <property type="match status" value="1"/>
</dbReference>
<dbReference type="InterPro" id="IPR002197">
    <property type="entry name" value="HTH_Fis"/>
</dbReference>
<keyword evidence="2" id="KW-0067">ATP-binding</keyword>
<keyword evidence="1" id="KW-0547">Nucleotide-binding</keyword>
<dbReference type="PROSITE" id="PS00675">
    <property type="entry name" value="SIGMA54_INTERACT_1"/>
    <property type="match status" value="1"/>
</dbReference>
<dbReference type="SUPFAM" id="SSF46689">
    <property type="entry name" value="Homeodomain-like"/>
    <property type="match status" value="1"/>
</dbReference>
<evidence type="ECO:0000256" key="2">
    <source>
        <dbReference type="ARBA" id="ARBA00022840"/>
    </source>
</evidence>
<dbReference type="InterPro" id="IPR029016">
    <property type="entry name" value="GAF-like_dom_sf"/>
</dbReference>
<dbReference type="Proteomes" id="UP000593802">
    <property type="component" value="Chromosome"/>
</dbReference>
<dbReference type="InterPro" id="IPR003593">
    <property type="entry name" value="AAA+_ATPase"/>
</dbReference>
<evidence type="ECO:0000259" key="5">
    <source>
        <dbReference type="PROSITE" id="PS50045"/>
    </source>
</evidence>
<dbReference type="PRINTS" id="PR01590">
    <property type="entry name" value="HTHFIS"/>
</dbReference>
<dbReference type="EMBL" id="AP023366">
    <property type="protein sequence ID" value="BCJ85608.1"/>
    <property type="molecule type" value="Genomic_DNA"/>
</dbReference>
<dbReference type="FunFam" id="3.40.50.300:FF:000006">
    <property type="entry name" value="DNA-binding transcriptional regulator NtrC"/>
    <property type="match status" value="1"/>
</dbReference>
<keyword evidence="3" id="KW-0805">Transcription regulation</keyword>
<dbReference type="GO" id="GO:0006355">
    <property type="term" value="P:regulation of DNA-templated transcription"/>
    <property type="evidence" value="ECO:0007669"/>
    <property type="project" value="InterPro"/>
</dbReference>
<dbReference type="Gene3D" id="1.10.8.60">
    <property type="match status" value="1"/>
</dbReference>
<reference evidence="6 7" key="1">
    <citation type="submission" date="2020-08" db="EMBL/GenBank/DDBJ databases">
        <title>Complete Genome Sequence of Effusibacillus dendaii Strain skT53, Isolated from Farmland soil.</title>
        <authorList>
            <person name="Konishi T."/>
            <person name="Kawasaki H."/>
        </authorList>
    </citation>
    <scope>NUCLEOTIDE SEQUENCE [LARGE SCALE GENOMIC DNA]</scope>
    <source>
        <strain evidence="7">skT53</strain>
    </source>
</reference>
<dbReference type="CDD" id="cd00009">
    <property type="entry name" value="AAA"/>
    <property type="match status" value="1"/>
</dbReference>
<dbReference type="RefSeq" id="WP_200759709.1">
    <property type="nucleotide sequence ID" value="NZ_AP023366.1"/>
</dbReference>
<accession>A0A7I8D629</accession>
<name>A0A7I8D629_9BACL</name>
<dbReference type="Gene3D" id="1.10.10.60">
    <property type="entry name" value="Homeodomain-like"/>
    <property type="match status" value="1"/>
</dbReference>
<dbReference type="Pfam" id="PF02954">
    <property type="entry name" value="HTH_8"/>
    <property type="match status" value="1"/>
</dbReference>
<evidence type="ECO:0000256" key="4">
    <source>
        <dbReference type="ARBA" id="ARBA00023163"/>
    </source>
</evidence>
<feature type="domain" description="Sigma-54 factor interaction" evidence="5">
    <location>
        <begin position="349"/>
        <end position="579"/>
    </location>
</feature>
<dbReference type="Pfam" id="PF00158">
    <property type="entry name" value="Sigma54_activat"/>
    <property type="match status" value="1"/>
</dbReference>
<dbReference type="SMART" id="SM00382">
    <property type="entry name" value="AAA"/>
    <property type="match status" value="1"/>
</dbReference>
<sequence length="670" mass="76509">MSIIPVSIYKQVNEADVVSIRDKLFEIWRKQLFEEQKDGHLSSKDSIIRDLVLQSWERCKDYRLNPLIQGSTKNLSEHRLIDLQKSNEVLSLAKPIIKKLDHELSNTHHVVLFADQEGVILDAQGDPCTLQKIGNTVNAATGSHWGERWAGTNAIGTSIVLKQPVQLFSSEHYAQGCHQWICSAAPIRDPFSHEVVAVLNLSTENHIIQPRSMMMAIWGANEIERILFQNYYEAREMMQNIYVNSVMKWKNHLVILSDSKGNPLWMNEDFPKEDVRAILSRGLEGNERDREKEWEEGVILVDSRYKARFKKIFWNGRLIGQLALLEEPARMNHHKVKQRNHAKYSFECLIGQSEAFQRTIRLGKVAAQCDSNVLITGESGTGKELIANAIHQASSRCNQPFVAINCAAIPQNLLPSELFGYVGGAYTGANPKGSIGKFEMADHGTIFLDEIGDMPLGLQVHLLRVIQEQEIMRLGGTHCIPINVRVIAATNKNLPEEIKSGRFRQDLYYRINVIEIEMPPLRHRREDIPLLCEHFFKHFAKRKGIGPCVITDEAKQILTQYPWHGNIRQLENVMEYAVNFSSNGQITPEDLPKDLARHDFPLAGGHAENLNPVEQAEMKWILEILERTKMDVTKAAKELNMNRSSIYRKLKKYGYDVAKLKQQFMERGIL</sequence>
<dbReference type="PROSITE" id="PS50045">
    <property type="entry name" value="SIGMA54_INTERACT_4"/>
    <property type="match status" value="1"/>
</dbReference>
<dbReference type="SUPFAM" id="SSF52540">
    <property type="entry name" value="P-loop containing nucleoside triphosphate hydrolases"/>
    <property type="match status" value="1"/>
</dbReference>
<dbReference type="Gene3D" id="3.40.50.300">
    <property type="entry name" value="P-loop containing nucleotide triphosphate hydrolases"/>
    <property type="match status" value="1"/>
</dbReference>
<evidence type="ECO:0000313" key="7">
    <source>
        <dbReference type="Proteomes" id="UP000593802"/>
    </source>
</evidence>
<protein>
    <submittedName>
        <fullName evidence="6">Sigma-54-dependent Fis family transcriptional regulator</fullName>
    </submittedName>
</protein>